<name>A0A5Q2RR94_9ACTN</name>
<accession>A0A5Q2RR94</accession>
<organism evidence="2 3">
    <name type="scientific">Actinomarinicola tropica</name>
    <dbReference type="NCBI Taxonomy" id="2789776"/>
    <lineage>
        <taxon>Bacteria</taxon>
        <taxon>Bacillati</taxon>
        <taxon>Actinomycetota</taxon>
        <taxon>Acidimicrobiia</taxon>
        <taxon>Acidimicrobiales</taxon>
        <taxon>Iamiaceae</taxon>
        <taxon>Actinomarinicola</taxon>
    </lineage>
</organism>
<reference evidence="2 3" key="1">
    <citation type="submission" date="2019-11" db="EMBL/GenBank/DDBJ databases">
        <authorList>
            <person name="He Y."/>
        </authorList>
    </citation>
    <scope>NUCLEOTIDE SEQUENCE [LARGE SCALE GENOMIC DNA]</scope>
    <source>
        <strain evidence="2 3">SCSIO 58843</strain>
    </source>
</reference>
<dbReference type="AlphaFoldDB" id="A0A5Q2RR94"/>
<dbReference type="EMBL" id="CP045851">
    <property type="protein sequence ID" value="QGG96667.1"/>
    <property type="molecule type" value="Genomic_DNA"/>
</dbReference>
<dbReference type="NCBIfam" id="TIGR01409">
    <property type="entry name" value="TAT_signal_seq"/>
    <property type="match status" value="1"/>
</dbReference>
<dbReference type="KEGG" id="atq:GH723_17050"/>
<evidence type="ECO:0000259" key="1">
    <source>
        <dbReference type="Pfam" id="PF00395"/>
    </source>
</evidence>
<evidence type="ECO:0000313" key="3">
    <source>
        <dbReference type="Proteomes" id="UP000334019"/>
    </source>
</evidence>
<dbReference type="InterPro" id="IPR019546">
    <property type="entry name" value="TAT_signal_bac_arc"/>
</dbReference>
<dbReference type="Pfam" id="PF00395">
    <property type="entry name" value="SLH"/>
    <property type="match status" value="3"/>
</dbReference>
<dbReference type="RefSeq" id="WP_153760771.1">
    <property type="nucleotide sequence ID" value="NZ_CP045851.1"/>
</dbReference>
<evidence type="ECO:0000313" key="2">
    <source>
        <dbReference type="EMBL" id="QGG96667.1"/>
    </source>
</evidence>
<keyword evidence="3" id="KW-1185">Reference proteome</keyword>
<dbReference type="InterPro" id="IPR001119">
    <property type="entry name" value="SLH_dom"/>
</dbReference>
<dbReference type="Proteomes" id="UP000334019">
    <property type="component" value="Chromosome"/>
</dbReference>
<proteinExistence type="predicted"/>
<sequence>MSFVDRLAERIGPGDRPGRRSFLGRAAMVGSAMAVAPVDFMTRPVDAQDVVLASNAVCRSYGCGGGQLCCDGYTEFCCSLTGSNRCPPGSVTGGWWKVDSSTYCSAGGDIRPRYYLDCHKTCGGCACAGGTCSGDCNGTPCGCGRRPDGSSLGCGYRKAGCTRFRYGQCNQHIGCVGPIVCRVVTCLTPWQLDPNCTRATLTDNNTRWHDAPCLHAGFSDTIDNAYYADAVQWAVNVGITTGVEGRDLFFPDRPVNRAEIVTFMWRMLDQPPAQPHYLTDNPGGTYYHKAVQWAAGEGITTGYAGTDEFRPQLNCTRGEAVTFFKRMMRNPTPSTAPEFSDVDPNAFYADAVKWAAHHGVTTGVGGTGQFQPHGLLTRAEAVTFLWRIAGNQALWHQRPPSSKVRF</sequence>
<feature type="domain" description="SLH" evidence="1">
    <location>
        <begin position="218"/>
        <end position="259"/>
    </location>
</feature>
<feature type="domain" description="SLH" evidence="1">
    <location>
        <begin position="339"/>
        <end position="381"/>
    </location>
</feature>
<protein>
    <submittedName>
        <fullName evidence="2">Twin-arginine translocation signal domain-containing protein</fullName>
    </submittedName>
</protein>
<feature type="domain" description="SLH" evidence="1">
    <location>
        <begin position="286"/>
        <end position="320"/>
    </location>
</feature>
<gene>
    <name evidence="2" type="ORF">GH723_17050</name>
</gene>